<evidence type="ECO:0000256" key="4">
    <source>
        <dbReference type="ARBA" id="ARBA00023136"/>
    </source>
</evidence>
<dbReference type="RefSeq" id="XP_056057623.1">
    <property type="nucleotide sequence ID" value="XM_056199164.1"/>
</dbReference>
<dbReference type="SUPFAM" id="SSF103473">
    <property type="entry name" value="MFS general substrate transporter"/>
    <property type="match status" value="1"/>
</dbReference>
<accession>A0A9W8QIV3</accession>
<evidence type="ECO:0000256" key="1">
    <source>
        <dbReference type="ARBA" id="ARBA00004141"/>
    </source>
</evidence>
<dbReference type="Proteomes" id="UP001144673">
    <property type="component" value="Unassembled WGS sequence"/>
</dbReference>
<dbReference type="PANTHER" id="PTHR23507">
    <property type="entry name" value="ZGC:174356"/>
    <property type="match status" value="1"/>
</dbReference>
<keyword evidence="7" id="KW-1185">Reference proteome</keyword>
<dbReference type="Pfam" id="PF07690">
    <property type="entry name" value="MFS_1"/>
    <property type="match status" value="1"/>
</dbReference>
<evidence type="ECO:0000256" key="2">
    <source>
        <dbReference type="ARBA" id="ARBA00022692"/>
    </source>
</evidence>
<feature type="transmembrane region" description="Helical" evidence="5">
    <location>
        <begin position="399"/>
        <end position="421"/>
    </location>
</feature>
<dbReference type="GeneID" id="80894917"/>
<keyword evidence="4 5" id="KW-0472">Membrane</keyword>
<comment type="caution">
    <text evidence="6">The sequence shown here is derived from an EMBL/GenBank/DDBJ whole genome shotgun (WGS) entry which is preliminary data.</text>
</comment>
<dbReference type="GO" id="GO:0022857">
    <property type="term" value="F:transmembrane transporter activity"/>
    <property type="evidence" value="ECO:0007669"/>
    <property type="project" value="InterPro"/>
</dbReference>
<proteinExistence type="predicted"/>
<evidence type="ECO:0000313" key="7">
    <source>
        <dbReference type="Proteomes" id="UP001144673"/>
    </source>
</evidence>
<feature type="transmembrane region" description="Helical" evidence="5">
    <location>
        <begin position="372"/>
        <end position="393"/>
    </location>
</feature>
<evidence type="ECO:0000313" key="6">
    <source>
        <dbReference type="EMBL" id="KAJ4159818.1"/>
    </source>
</evidence>
<dbReference type="GO" id="GO:0016020">
    <property type="term" value="C:membrane"/>
    <property type="evidence" value="ECO:0007669"/>
    <property type="project" value="UniProtKB-SubCell"/>
</dbReference>
<evidence type="ECO:0000256" key="3">
    <source>
        <dbReference type="ARBA" id="ARBA00022989"/>
    </source>
</evidence>
<dbReference type="EMBL" id="JAJHUN010000003">
    <property type="protein sequence ID" value="KAJ4159818.1"/>
    <property type="molecule type" value="Genomic_DNA"/>
</dbReference>
<evidence type="ECO:0000256" key="5">
    <source>
        <dbReference type="SAM" id="Phobius"/>
    </source>
</evidence>
<organism evidence="6 7">
    <name type="scientific">Akanthomyces muscarius</name>
    <name type="common">Entomopathogenic fungus</name>
    <name type="synonym">Lecanicillium muscarium</name>
    <dbReference type="NCBI Taxonomy" id="2231603"/>
    <lineage>
        <taxon>Eukaryota</taxon>
        <taxon>Fungi</taxon>
        <taxon>Dikarya</taxon>
        <taxon>Ascomycota</taxon>
        <taxon>Pezizomycotina</taxon>
        <taxon>Sordariomycetes</taxon>
        <taxon>Hypocreomycetidae</taxon>
        <taxon>Hypocreales</taxon>
        <taxon>Cordycipitaceae</taxon>
        <taxon>Akanthomyces</taxon>
    </lineage>
</organism>
<dbReference type="InterPro" id="IPR036259">
    <property type="entry name" value="MFS_trans_sf"/>
</dbReference>
<sequence length="439" mass="47540">MTDHGDIEPLLAGASVERSPVSRRTFWRVVLLSYTMLFCSQLYASSFNTVLFETLEGLLCRDMYDDVGDPLADPRCKGEAVQSELSLLTSIEASFEMIPPMLCGIVYGLVADVYGRRPILMLSTFGAVLYGALDIAVCWFHDYISIKFFWAVPAVYFFTGGALVSASINYTIVTDIVPKSQRSAVFLAISSAFLIGAFLSAYLAAALLPLGHYPAMCALILIQIVGLFAACLMPETIAIGEKPHDAVEDATPFSKKLSARVAELRAQSVSSLRDMFWGSNTKLTLLLLSTLFTGVGKQLVGSVMKQYAVKRYELSWARAGIILSYANLLRLALCFMPGSRASVYCLEPTVRSLVVSMGRDAGTGSIVSAMEVLTAVSIAIAGPIIAATFRLGMKLGGDWIGLPMYIGGGIMVPGALILWLMRFDEEIAEELAEESDGLL</sequence>
<dbReference type="AlphaFoldDB" id="A0A9W8QIV3"/>
<comment type="subcellular location">
    <subcellularLocation>
        <location evidence="1">Membrane</location>
        <topology evidence="1">Multi-pass membrane protein</topology>
    </subcellularLocation>
</comment>
<dbReference type="PANTHER" id="PTHR23507:SF1">
    <property type="entry name" value="FI18259P1-RELATED"/>
    <property type="match status" value="1"/>
</dbReference>
<reference evidence="6" key="1">
    <citation type="journal article" date="2023" name="Access Microbiol">
        <title>De-novo genome assembly for Akanthomyces muscarius, a biocontrol agent of insect agricultural pests.</title>
        <authorList>
            <person name="Erdos Z."/>
            <person name="Studholme D.J."/>
            <person name="Raymond B."/>
            <person name="Sharma M."/>
        </authorList>
    </citation>
    <scope>NUCLEOTIDE SEQUENCE</scope>
    <source>
        <strain evidence="6">Ve6</strain>
    </source>
</reference>
<dbReference type="InterPro" id="IPR011701">
    <property type="entry name" value="MFS"/>
</dbReference>
<feature type="transmembrane region" description="Helical" evidence="5">
    <location>
        <begin position="184"/>
        <end position="207"/>
    </location>
</feature>
<feature type="transmembrane region" description="Helical" evidence="5">
    <location>
        <begin position="213"/>
        <end position="233"/>
    </location>
</feature>
<protein>
    <recommendedName>
        <fullName evidence="8">Major facilitator superfamily transporter</fullName>
    </recommendedName>
</protein>
<keyword evidence="2 5" id="KW-0812">Transmembrane</keyword>
<dbReference type="Gene3D" id="1.20.1250.20">
    <property type="entry name" value="MFS general substrate transporter like domains"/>
    <property type="match status" value="1"/>
</dbReference>
<name>A0A9W8QIV3_AKAMU</name>
<feature type="transmembrane region" description="Helical" evidence="5">
    <location>
        <begin position="25"/>
        <end position="44"/>
    </location>
</feature>
<dbReference type="KEGG" id="amus:LMH87_007758"/>
<feature type="transmembrane region" description="Helical" evidence="5">
    <location>
        <begin position="148"/>
        <end position="172"/>
    </location>
</feature>
<evidence type="ECO:0008006" key="8">
    <source>
        <dbReference type="Google" id="ProtNLM"/>
    </source>
</evidence>
<gene>
    <name evidence="6" type="ORF">LMH87_007758</name>
</gene>
<keyword evidence="3 5" id="KW-1133">Transmembrane helix</keyword>
<feature type="transmembrane region" description="Helical" evidence="5">
    <location>
        <begin position="122"/>
        <end position="142"/>
    </location>
</feature>
<feature type="transmembrane region" description="Helical" evidence="5">
    <location>
        <begin position="97"/>
        <end position="115"/>
    </location>
</feature>